<dbReference type="GO" id="GO:0008556">
    <property type="term" value="F:P-type potassium transmembrane transporter activity"/>
    <property type="evidence" value="ECO:0007669"/>
    <property type="project" value="InterPro"/>
</dbReference>
<name>K8WM61_9GAMM</name>
<evidence type="ECO:0000256" key="7">
    <source>
        <dbReference type="ARBA" id="ARBA00022958"/>
    </source>
</evidence>
<keyword evidence="6 11" id="KW-0067">ATP-binding</keyword>
<keyword evidence="3 11" id="KW-0633">Potassium transport</keyword>
<evidence type="ECO:0000313" key="12">
    <source>
        <dbReference type="EMBL" id="EKT61703.1"/>
    </source>
</evidence>
<dbReference type="PANTHER" id="PTHR30042:SF2">
    <property type="entry name" value="POTASSIUM-TRANSPORTING ATPASE KDPC SUBUNIT"/>
    <property type="match status" value="1"/>
</dbReference>
<comment type="caution">
    <text evidence="12">The sequence shown here is derived from an EMBL/GenBank/DDBJ whole genome shotgun (WGS) entry which is preliminary data.</text>
</comment>
<dbReference type="Pfam" id="PF02669">
    <property type="entry name" value="KdpC"/>
    <property type="match status" value="1"/>
</dbReference>
<comment type="subcellular location">
    <subcellularLocation>
        <location evidence="11">Cell membrane</location>
        <topology evidence="11">Single-pass membrane protein</topology>
    </subcellularLocation>
</comment>
<dbReference type="NCBIfam" id="TIGR00681">
    <property type="entry name" value="kdpC"/>
    <property type="match status" value="1"/>
</dbReference>
<dbReference type="AlphaFoldDB" id="K8WM61"/>
<dbReference type="PANTHER" id="PTHR30042">
    <property type="entry name" value="POTASSIUM-TRANSPORTING ATPASE C CHAIN"/>
    <property type="match status" value="1"/>
</dbReference>
<keyword evidence="10 11" id="KW-0472">Membrane</keyword>
<evidence type="ECO:0000313" key="13">
    <source>
        <dbReference type="Proteomes" id="UP000009336"/>
    </source>
</evidence>
<dbReference type="HAMAP" id="MF_00276">
    <property type="entry name" value="KdpC"/>
    <property type="match status" value="1"/>
</dbReference>
<dbReference type="Proteomes" id="UP000009336">
    <property type="component" value="Unassembled WGS sequence"/>
</dbReference>
<protein>
    <recommendedName>
        <fullName evidence="11">Potassium-transporting ATPase KdpC subunit</fullName>
    </recommendedName>
    <alternativeName>
        <fullName evidence="11">ATP phosphohydrolase [potassium-transporting] C chain</fullName>
    </alternativeName>
    <alternativeName>
        <fullName evidence="11">Potassium-binding and translocating subunit C</fullName>
    </alternativeName>
    <alternativeName>
        <fullName evidence="11">Potassium-translocating ATPase C chain</fullName>
    </alternativeName>
</protein>
<keyword evidence="12" id="KW-0378">Hydrolase</keyword>
<dbReference type="GO" id="GO:0016787">
    <property type="term" value="F:hydrolase activity"/>
    <property type="evidence" value="ECO:0007669"/>
    <property type="project" value="UniProtKB-KW"/>
</dbReference>
<evidence type="ECO:0000256" key="8">
    <source>
        <dbReference type="ARBA" id="ARBA00022989"/>
    </source>
</evidence>
<dbReference type="eggNOG" id="COG2156">
    <property type="taxonomic scope" value="Bacteria"/>
</dbReference>
<keyword evidence="9 11" id="KW-0406">Ion transport</keyword>
<keyword evidence="7 11" id="KW-0630">Potassium</keyword>
<evidence type="ECO:0000256" key="6">
    <source>
        <dbReference type="ARBA" id="ARBA00022840"/>
    </source>
</evidence>
<evidence type="ECO:0000256" key="1">
    <source>
        <dbReference type="ARBA" id="ARBA00022448"/>
    </source>
</evidence>
<proteinExistence type="inferred from homology"/>
<comment type="function">
    <text evidence="11">Part of the high-affinity ATP-driven potassium transport (or Kdp) system, which catalyzes the hydrolysis of ATP coupled with the electrogenic transport of potassium into the cytoplasm. This subunit acts as a catalytic chaperone that increases the ATP-binding affinity of the ATP-hydrolyzing subunit KdpB by the formation of a transient KdpB/KdpC/ATP ternary complex.</text>
</comment>
<dbReference type="InterPro" id="IPR003820">
    <property type="entry name" value="KdpC"/>
</dbReference>
<accession>K8WM61</accession>
<evidence type="ECO:0000256" key="5">
    <source>
        <dbReference type="ARBA" id="ARBA00022741"/>
    </source>
</evidence>
<comment type="subunit">
    <text evidence="11">The system is composed of three essential subunits: KdpA, KdpB and KdpC.</text>
</comment>
<dbReference type="HOGENOM" id="CLU_077094_2_0_6"/>
<comment type="similarity">
    <text evidence="11">Belongs to the KdpC family.</text>
</comment>
<sequence>MNTLRSSLVMLILLTIITGVAYPLLVTGLANILFPWQATGSLIQKNDHVIGSALIGQNYQSERYFLGRPSVTAEHPYNALSSGGSNFAISNPLLSKTFAERSEQLKKQNPDAGNAIPVDLLTSSASGLDPNMSVEAALYQVPRIAKNRQISQEDVKSVISEQTQQPLLAFLGEPIVNVLQLNIALDDYQQQANTPK</sequence>
<dbReference type="EMBL" id="AKKL01000026">
    <property type="protein sequence ID" value="EKT61703.1"/>
    <property type="molecule type" value="Genomic_DNA"/>
</dbReference>
<organism evidence="12 13">
    <name type="scientific">Providencia burhodogranariea DSM 19968</name>
    <dbReference type="NCBI Taxonomy" id="1141662"/>
    <lineage>
        <taxon>Bacteria</taxon>
        <taxon>Pseudomonadati</taxon>
        <taxon>Pseudomonadota</taxon>
        <taxon>Gammaproteobacteria</taxon>
        <taxon>Enterobacterales</taxon>
        <taxon>Morganellaceae</taxon>
        <taxon>Providencia</taxon>
    </lineage>
</organism>
<evidence type="ECO:0000256" key="3">
    <source>
        <dbReference type="ARBA" id="ARBA00022538"/>
    </source>
</evidence>
<keyword evidence="13" id="KW-1185">Reference proteome</keyword>
<dbReference type="OrthoDB" id="9788285at2"/>
<dbReference type="PIRSF" id="PIRSF001296">
    <property type="entry name" value="K_ATPase_KdpC"/>
    <property type="match status" value="1"/>
</dbReference>
<evidence type="ECO:0000256" key="2">
    <source>
        <dbReference type="ARBA" id="ARBA00022475"/>
    </source>
</evidence>
<keyword evidence="1 11" id="KW-0813">Transport</keyword>
<keyword evidence="4 11" id="KW-0812">Transmembrane</keyword>
<evidence type="ECO:0000256" key="4">
    <source>
        <dbReference type="ARBA" id="ARBA00022692"/>
    </source>
</evidence>
<dbReference type="GO" id="GO:0005886">
    <property type="term" value="C:plasma membrane"/>
    <property type="evidence" value="ECO:0007669"/>
    <property type="project" value="UniProtKB-SubCell"/>
</dbReference>
<dbReference type="PATRIC" id="fig|1141662.3.peg.2112"/>
<evidence type="ECO:0000256" key="10">
    <source>
        <dbReference type="ARBA" id="ARBA00023136"/>
    </source>
</evidence>
<dbReference type="NCBIfam" id="NF001454">
    <property type="entry name" value="PRK00315.1"/>
    <property type="match status" value="1"/>
</dbReference>
<keyword evidence="2 11" id="KW-1003">Cell membrane</keyword>
<dbReference type="GO" id="GO:0005524">
    <property type="term" value="F:ATP binding"/>
    <property type="evidence" value="ECO:0007669"/>
    <property type="project" value="UniProtKB-UniRule"/>
</dbReference>
<gene>
    <name evidence="11" type="primary">kdpC</name>
    <name evidence="12" type="ORF">OOA_10388</name>
</gene>
<evidence type="ECO:0000256" key="9">
    <source>
        <dbReference type="ARBA" id="ARBA00023065"/>
    </source>
</evidence>
<keyword evidence="5 11" id="KW-0547">Nucleotide-binding</keyword>
<evidence type="ECO:0000256" key="11">
    <source>
        <dbReference type="HAMAP-Rule" id="MF_00276"/>
    </source>
</evidence>
<dbReference type="RefSeq" id="WP_008912089.1">
    <property type="nucleotide sequence ID" value="NZ_KB233222.1"/>
</dbReference>
<reference evidence="12 13" key="1">
    <citation type="journal article" date="2012" name="BMC Genomics">
        <title>Comparative genomics of bacteria in the genus Providencia isolated from wild Drosophila melanogaster.</title>
        <authorList>
            <person name="Galac M.R."/>
            <person name="Lazzaro B.P."/>
        </authorList>
    </citation>
    <scope>NUCLEOTIDE SEQUENCE [LARGE SCALE GENOMIC DNA]</scope>
    <source>
        <strain evidence="12 13">DSM 19968</strain>
    </source>
</reference>
<keyword evidence="8 11" id="KW-1133">Transmembrane helix</keyword>
<dbReference type="STRING" id="1141662.OOA_10388"/>